<name>A0ABN6QLT9_9BACT</name>
<reference evidence="3" key="1">
    <citation type="submission" date="2022-06" db="EMBL/GenBank/DDBJ databases">
        <title>Akkermansia biwalacus sp. nov., an anaerobic mucin-degrading bacterium isolated from human intestine.</title>
        <authorList>
            <person name="Kobayashi Y."/>
            <person name="Inoue S."/>
            <person name="Kawahara T."/>
            <person name="Kohda N."/>
        </authorList>
    </citation>
    <scope>NUCLEOTIDE SEQUENCE</scope>
    <source>
        <strain evidence="3">WON2089</strain>
    </source>
</reference>
<dbReference type="NCBIfam" id="NF033550">
    <property type="entry name" value="transpos_ISL3"/>
    <property type="match status" value="1"/>
</dbReference>
<evidence type="ECO:0000313" key="3">
    <source>
        <dbReference type="EMBL" id="BDL44754.1"/>
    </source>
</evidence>
<evidence type="ECO:0000313" key="4">
    <source>
        <dbReference type="Proteomes" id="UP001062263"/>
    </source>
</evidence>
<dbReference type="Proteomes" id="UP001062263">
    <property type="component" value="Chromosome"/>
</dbReference>
<dbReference type="InterPro" id="IPR002560">
    <property type="entry name" value="Transposase_DDE"/>
</dbReference>
<accession>A0ABN6QLT9</accession>
<keyword evidence="1" id="KW-0175">Coiled coil</keyword>
<sequence>MIAHEYCKNVNNKTIAREFGLSQSTVERIIHERFHLKIKEALNYPAPLMIGIDEHTIHKGRTFATTIADLGNHRIYDIIEGKSLTQIERNLKRYKNRDKVQMVWMDLSSSYRNIVRKCFPNAKIVADRFHVIRMIQHHFMEFCKQAQQTIRWQRPIIHPLRKKASNLTPREKQTLHQLFELNPAIHACHTFKEQLCDLLRLKTQNIKQCRNNLRKLKEMMDSLTHHAPAEMKKIGITIRKWFTPIIRMWHFVQNNGITEGFHRKMKLIQRRAYGYRNFQNYRLRVLVECGGFNR</sequence>
<organism evidence="3 4">
    <name type="scientific">Akkermansia biwaensis</name>
    <dbReference type="NCBI Taxonomy" id="2946555"/>
    <lineage>
        <taxon>Bacteria</taxon>
        <taxon>Pseudomonadati</taxon>
        <taxon>Verrucomicrobiota</taxon>
        <taxon>Verrucomicrobiia</taxon>
        <taxon>Verrucomicrobiales</taxon>
        <taxon>Akkermansiaceae</taxon>
        <taxon>Akkermansia</taxon>
    </lineage>
</organism>
<evidence type="ECO:0000256" key="1">
    <source>
        <dbReference type="SAM" id="Coils"/>
    </source>
</evidence>
<gene>
    <name evidence="3" type="ORF">Abiwalacus_23280</name>
</gene>
<dbReference type="Pfam" id="PF01610">
    <property type="entry name" value="DDE_Tnp_ISL3"/>
    <property type="match status" value="1"/>
</dbReference>
<proteinExistence type="predicted"/>
<evidence type="ECO:0000259" key="2">
    <source>
        <dbReference type="Pfam" id="PF01610"/>
    </source>
</evidence>
<dbReference type="InterPro" id="IPR047951">
    <property type="entry name" value="Transpos_ISL3"/>
</dbReference>
<dbReference type="PANTHER" id="PTHR33498:SF1">
    <property type="entry name" value="TRANSPOSASE FOR INSERTION SEQUENCE ELEMENT IS1557"/>
    <property type="match status" value="1"/>
</dbReference>
<dbReference type="EMBL" id="AP025943">
    <property type="protein sequence ID" value="BDL44754.1"/>
    <property type="molecule type" value="Genomic_DNA"/>
</dbReference>
<dbReference type="PANTHER" id="PTHR33498">
    <property type="entry name" value="TRANSPOSASE FOR INSERTION SEQUENCE ELEMENT IS1557"/>
    <property type="match status" value="1"/>
</dbReference>
<feature type="domain" description="Transposase IS204/IS1001/IS1096/IS1165 DDE" evidence="2">
    <location>
        <begin position="50"/>
        <end position="285"/>
    </location>
</feature>
<protein>
    <recommendedName>
        <fullName evidence="2">Transposase IS204/IS1001/IS1096/IS1165 DDE domain-containing protein</fullName>
    </recommendedName>
</protein>
<feature type="coiled-coil region" evidence="1">
    <location>
        <begin position="199"/>
        <end position="226"/>
    </location>
</feature>
<keyword evidence="4" id="KW-1185">Reference proteome</keyword>